<evidence type="ECO:0000313" key="2">
    <source>
        <dbReference type="Proteomes" id="UP000298693"/>
    </source>
</evidence>
<name>A0A4D8R3G4_AZOBR</name>
<protein>
    <submittedName>
        <fullName evidence="1">Nucleoside 2-deoxyribosyltransferase</fullName>
    </submittedName>
</protein>
<dbReference type="Gene3D" id="3.40.50.450">
    <property type="match status" value="1"/>
</dbReference>
<dbReference type="AlphaFoldDB" id="A0A4D8R3G4"/>
<keyword evidence="1" id="KW-0808">Transferase</keyword>
<dbReference type="InterPro" id="IPR029056">
    <property type="entry name" value="Ribokinase-like"/>
</dbReference>
<proteinExistence type="predicted"/>
<geneLocation type="plasmid" evidence="1">
    <name>p1</name>
</geneLocation>
<sequence>MIVAGGIYRERCVLPHWDQLFGSGLRAAAAVGRLSPGTKLFAYCPSAWKPDVQTSAGSFQVHFEPQASAQAITFDWFHPFSEPSVTVEADGGADGAEDVCLPGEQAVPGAFHVRGEAVVRFGFRECRSWRRDDLATGAVVVAKRAVYDPQRATEPFRANGSHADELAIVVNEPELFANSGTAGNLKEAVQVLMDRDDAAVVVVRSGIGGGTVHLRDGQDFVIPAYRSEKVFRIGVGDVFTALFALHWAEREASPEDAAALASLAASEYSSTRSLPVDPSLDGRSLPILETDRGLGDVYLAAGTMGTGQRWLVEECRQALSNLGVTVFSPFLHLPLGKEGRADYMIEAMKASAAVLVLADDGGSATEFEAGVAATLNKPMVVLTAPDRAPSFRWDKCKVVDDLSSAIMNAAWEALS</sequence>
<dbReference type="Gene3D" id="3.40.1190.20">
    <property type="match status" value="1"/>
</dbReference>
<dbReference type="Proteomes" id="UP000298693">
    <property type="component" value="Plasmid p1"/>
</dbReference>
<dbReference type="EMBL" id="CP032346">
    <property type="protein sequence ID" value="QCO17187.1"/>
    <property type="molecule type" value="Genomic_DNA"/>
</dbReference>
<dbReference type="GO" id="GO:0016740">
    <property type="term" value="F:transferase activity"/>
    <property type="evidence" value="ECO:0007669"/>
    <property type="project" value="UniProtKB-KW"/>
</dbReference>
<evidence type="ECO:0000313" key="1">
    <source>
        <dbReference type="EMBL" id="QCO17187.1"/>
    </source>
</evidence>
<accession>A0A4D8R3G4</accession>
<dbReference type="SUPFAM" id="SSF52309">
    <property type="entry name" value="N-(deoxy)ribosyltransferase-like"/>
    <property type="match status" value="1"/>
</dbReference>
<keyword evidence="1" id="KW-0614">Plasmid</keyword>
<gene>
    <name evidence="1" type="ORF">D3869_18170</name>
</gene>
<reference evidence="1 2" key="1">
    <citation type="submission" date="2018-09" db="EMBL/GenBank/DDBJ databases">
        <title>Whole genome based analysis of evolution and adaptive divergence in Indian and Brazilian strains of Azospirillum brasilense.</title>
        <authorList>
            <person name="Singh C."/>
            <person name="Tripathi A.K."/>
        </authorList>
    </citation>
    <scope>NUCLEOTIDE SEQUENCE [LARGE SCALE GENOMIC DNA]</scope>
    <source>
        <strain evidence="1 2">MTCC4039</strain>
        <plasmid evidence="1 2">p1</plasmid>
    </source>
</reference>
<dbReference type="SUPFAM" id="SSF53613">
    <property type="entry name" value="Ribokinase-like"/>
    <property type="match status" value="1"/>
</dbReference>
<organism evidence="1 2">
    <name type="scientific">Azospirillum brasilense</name>
    <dbReference type="NCBI Taxonomy" id="192"/>
    <lineage>
        <taxon>Bacteria</taxon>
        <taxon>Pseudomonadati</taxon>
        <taxon>Pseudomonadota</taxon>
        <taxon>Alphaproteobacteria</taxon>
        <taxon>Rhodospirillales</taxon>
        <taxon>Azospirillaceae</taxon>
        <taxon>Azospirillum</taxon>
    </lineage>
</organism>